<dbReference type="PANTHER" id="PTHR34296:SF2">
    <property type="entry name" value="ABC TRANSPORTER GUANOSINE-BINDING PROTEIN NUPN"/>
    <property type="match status" value="1"/>
</dbReference>
<dbReference type="Pfam" id="PF02608">
    <property type="entry name" value="Bmp"/>
    <property type="match status" value="1"/>
</dbReference>
<evidence type="ECO:0000256" key="1">
    <source>
        <dbReference type="ARBA" id="ARBA00004236"/>
    </source>
</evidence>
<reference evidence="7 10" key="1">
    <citation type="submission" date="2021-01" db="EMBL/GenBank/DDBJ databases">
        <title>Diatom-associated Roseobacters Show Island Model of Population Structure.</title>
        <authorList>
            <person name="Qu L."/>
            <person name="Feng X."/>
            <person name="Chen Y."/>
            <person name="Li L."/>
            <person name="Wang X."/>
            <person name="Hu Z."/>
            <person name="Wang H."/>
            <person name="Luo H."/>
        </authorList>
    </citation>
    <scope>NUCLEOTIDE SEQUENCE</scope>
    <source>
        <strain evidence="8 10">CC28-63</strain>
        <strain evidence="7">CC28-69</strain>
    </source>
</reference>
<protein>
    <submittedName>
        <fullName evidence="7">BMP family ABC transporter substrate-binding protein</fullName>
    </submittedName>
</protein>
<dbReference type="Gene3D" id="3.40.50.2300">
    <property type="match status" value="2"/>
</dbReference>
<evidence type="ECO:0000313" key="7">
    <source>
        <dbReference type="EMBL" id="MBM2411956.1"/>
    </source>
</evidence>
<dbReference type="GeneID" id="62641500"/>
<proteinExistence type="predicted"/>
<dbReference type="AlphaFoldDB" id="A0A9Q2RZ06"/>
<dbReference type="PANTHER" id="PTHR34296">
    <property type="entry name" value="TRANSCRIPTIONAL ACTIVATOR PROTEIN MED"/>
    <property type="match status" value="1"/>
</dbReference>
<dbReference type="InterPro" id="IPR003760">
    <property type="entry name" value="PnrA-like"/>
</dbReference>
<keyword evidence="5" id="KW-0449">Lipoprotein</keyword>
<comment type="subcellular location">
    <subcellularLocation>
        <location evidence="1">Cell membrane</location>
    </subcellularLocation>
</comment>
<evidence type="ECO:0000313" key="10">
    <source>
        <dbReference type="Proteomes" id="UP000809440"/>
    </source>
</evidence>
<keyword evidence="4" id="KW-0472">Membrane</keyword>
<dbReference type="EMBL" id="JAFBXE010000003">
    <property type="protein sequence ID" value="MBM2411956.1"/>
    <property type="molecule type" value="Genomic_DNA"/>
</dbReference>
<keyword evidence="2" id="KW-1003">Cell membrane</keyword>
<evidence type="ECO:0000313" key="8">
    <source>
        <dbReference type="EMBL" id="MBM2416624.1"/>
    </source>
</evidence>
<evidence type="ECO:0000313" key="9">
    <source>
        <dbReference type="Proteomes" id="UP000755667"/>
    </source>
</evidence>
<sequence>MRITVFFVGEVHDDGFNASALDGALRVQDAGIAEISVIDGVPYKEDVIRSRLADVMPGCDGLVFIGGQGNGATPDIAALHPDKRFAIVQGHRTGPNLASYDVLQEETAFLAGALAALITKTRVVGHLSGHRVRPGLKGRAAFAAGVAHIDPEIELLTAFCGTQDDNAVSRAWAEAEISAGADVIFTMLNAARQGAIDACRAGGAMQIGNALDWVTRDEEVFIASAMARIDLGVERAIHDMVAGQIPSEVVELGLADGDYGQLTLGKDVAPEIRARIAQIAVMVRNTQITIPDDYTGPEFQPETGLCIATA</sequence>
<dbReference type="EMBL" id="JAFBXF010000003">
    <property type="protein sequence ID" value="MBM2416624.1"/>
    <property type="molecule type" value="Genomic_DNA"/>
</dbReference>
<comment type="caution">
    <text evidence="7">The sequence shown here is derived from an EMBL/GenBank/DDBJ whole genome shotgun (WGS) entry which is preliminary data.</text>
</comment>
<name>A0A9Q2RZ06_9RHOB</name>
<evidence type="ECO:0000256" key="2">
    <source>
        <dbReference type="ARBA" id="ARBA00022475"/>
    </source>
</evidence>
<dbReference type="Proteomes" id="UP000755667">
    <property type="component" value="Unassembled WGS sequence"/>
</dbReference>
<dbReference type="InterPro" id="IPR050957">
    <property type="entry name" value="BMP_lipoprotein"/>
</dbReference>
<evidence type="ECO:0000256" key="4">
    <source>
        <dbReference type="ARBA" id="ARBA00023136"/>
    </source>
</evidence>
<evidence type="ECO:0000259" key="6">
    <source>
        <dbReference type="Pfam" id="PF02608"/>
    </source>
</evidence>
<accession>A0A9Q2RZ06</accession>
<dbReference type="GO" id="GO:0005886">
    <property type="term" value="C:plasma membrane"/>
    <property type="evidence" value="ECO:0007669"/>
    <property type="project" value="UniProtKB-SubCell"/>
</dbReference>
<organism evidence="7 9">
    <name type="scientific">Marivita cryptomonadis</name>
    <dbReference type="NCBI Taxonomy" id="505252"/>
    <lineage>
        <taxon>Bacteria</taxon>
        <taxon>Pseudomonadati</taxon>
        <taxon>Pseudomonadota</taxon>
        <taxon>Alphaproteobacteria</taxon>
        <taxon>Rhodobacterales</taxon>
        <taxon>Roseobacteraceae</taxon>
        <taxon>Marivita</taxon>
    </lineage>
</organism>
<keyword evidence="3" id="KW-0732">Signal</keyword>
<gene>
    <name evidence="7" type="ORF">JQX41_06575</name>
    <name evidence="8" type="ORF">JQX48_06580</name>
</gene>
<keyword evidence="10" id="KW-1185">Reference proteome</keyword>
<feature type="domain" description="ABC transporter substrate-binding protein PnrA-like" evidence="6">
    <location>
        <begin position="2"/>
        <end position="257"/>
    </location>
</feature>
<dbReference type="OrthoDB" id="149576at2"/>
<evidence type="ECO:0000256" key="3">
    <source>
        <dbReference type="ARBA" id="ARBA00022729"/>
    </source>
</evidence>
<dbReference type="Proteomes" id="UP000809440">
    <property type="component" value="Unassembled WGS sequence"/>
</dbReference>
<evidence type="ECO:0000256" key="5">
    <source>
        <dbReference type="ARBA" id="ARBA00023288"/>
    </source>
</evidence>
<dbReference type="RefSeq" id="WP_085630158.1">
    <property type="nucleotide sequence ID" value="NZ_JAFBWU010000003.1"/>
</dbReference>